<dbReference type="PANTHER" id="PTHR10091:SF6">
    <property type="entry name" value="1-EPIMERASE, PUTATIVE (AFU_ORTHOLOGUE AFUA_3G13240)-RELATED"/>
    <property type="match status" value="1"/>
</dbReference>
<feature type="chain" id="PRO_5003055294" evidence="4">
    <location>
        <begin position="25"/>
        <end position="480"/>
    </location>
</feature>
<evidence type="ECO:0000313" key="5">
    <source>
        <dbReference type="EMBL" id="EFE43537.1"/>
    </source>
</evidence>
<keyword evidence="2" id="KW-0413">Isomerase</keyword>
<keyword evidence="4" id="KW-0732">Signal</keyword>
<dbReference type="Proteomes" id="UP000008383">
    <property type="component" value="Unassembled WGS sequence"/>
</dbReference>
<dbReference type="InterPro" id="IPR014718">
    <property type="entry name" value="GH-type_carb-bd"/>
</dbReference>
<dbReference type="GO" id="GO:0006006">
    <property type="term" value="P:glucose metabolic process"/>
    <property type="evidence" value="ECO:0007669"/>
    <property type="project" value="TreeGrafter"/>
</dbReference>
<name>D4D3P6_TRIVH</name>
<dbReference type="GO" id="GO:0033499">
    <property type="term" value="P:galactose catabolic process via UDP-galactose, Leloir pathway"/>
    <property type="evidence" value="ECO:0007669"/>
    <property type="project" value="TreeGrafter"/>
</dbReference>
<evidence type="ECO:0000313" key="6">
    <source>
        <dbReference type="Proteomes" id="UP000008383"/>
    </source>
</evidence>
<dbReference type="RefSeq" id="XP_003024148.1">
    <property type="nucleotide sequence ID" value="XM_003024102.1"/>
</dbReference>
<reference evidence="6" key="1">
    <citation type="journal article" date="2011" name="Genome Biol.">
        <title>Comparative and functional genomics provide insights into the pathogenicity of dermatophytic fungi.</title>
        <authorList>
            <person name="Burmester A."/>
            <person name="Shelest E."/>
            <person name="Gloeckner G."/>
            <person name="Heddergott C."/>
            <person name="Schindler S."/>
            <person name="Staib P."/>
            <person name="Heidel A."/>
            <person name="Felder M."/>
            <person name="Petzold A."/>
            <person name="Szafranski K."/>
            <person name="Feuermann M."/>
            <person name="Pedruzzi I."/>
            <person name="Priebe S."/>
            <person name="Groth M."/>
            <person name="Winkler R."/>
            <person name="Li W."/>
            <person name="Kniemeyer O."/>
            <person name="Schroeckh V."/>
            <person name="Hertweck C."/>
            <person name="Hube B."/>
            <person name="White T.C."/>
            <person name="Platzer M."/>
            <person name="Guthke R."/>
            <person name="Heitman J."/>
            <person name="Woestemeyer J."/>
            <person name="Zipfel P.F."/>
            <person name="Monod M."/>
            <person name="Brakhage A.A."/>
        </authorList>
    </citation>
    <scope>NUCLEOTIDE SEQUENCE [LARGE SCALE GENOMIC DNA]</scope>
    <source>
        <strain evidence="6">HKI 0517</strain>
    </source>
</reference>
<dbReference type="CDD" id="cd09019">
    <property type="entry name" value="galactose_mutarotase_like"/>
    <property type="match status" value="1"/>
</dbReference>
<gene>
    <name evidence="5" type="ORF">TRV_01706</name>
</gene>
<dbReference type="GeneID" id="9577145"/>
<organism evidence="5 6">
    <name type="scientific">Trichophyton verrucosum (strain HKI 0517)</name>
    <dbReference type="NCBI Taxonomy" id="663202"/>
    <lineage>
        <taxon>Eukaryota</taxon>
        <taxon>Fungi</taxon>
        <taxon>Dikarya</taxon>
        <taxon>Ascomycota</taxon>
        <taxon>Pezizomycotina</taxon>
        <taxon>Eurotiomycetes</taxon>
        <taxon>Eurotiomycetidae</taxon>
        <taxon>Onygenales</taxon>
        <taxon>Arthrodermataceae</taxon>
        <taxon>Trichophyton</taxon>
    </lineage>
</organism>
<dbReference type="Gene3D" id="2.70.98.10">
    <property type="match status" value="1"/>
</dbReference>
<dbReference type="SUPFAM" id="SSF74650">
    <property type="entry name" value="Galactose mutarotase-like"/>
    <property type="match status" value="1"/>
</dbReference>
<dbReference type="InterPro" id="IPR008183">
    <property type="entry name" value="Aldose_1/G6P_1-epimerase"/>
</dbReference>
<dbReference type="InterPro" id="IPR047215">
    <property type="entry name" value="Galactose_mutarotase-like"/>
</dbReference>
<evidence type="ECO:0000256" key="2">
    <source>
        <dbReference type="ARBA" id="ARBA00023235"/>
    </source>
</evidence>
<dbReference type="Pfam" id="PF01263">
    <property type="entry name" value="Aldose_epim"/>
    <property type="match status" value="1"/>
</dbReference>
<comment type="similarity">
    <text evidence="1">Belongs to the aldose epimerase family.</text>
</comment>
<keyword evidence="3" id="KW-0119">Carbohydrate metabolism</keyword>
<dbReference type="PANTHER" id="PTHR10091">
    <property type="entry name" value="ALDOSE-1-EPIMERASE"/>
    <property type="match status" value="1"/>
</dbReference>
<accession>D4D3P6</accession>
<dbReference type="OrthoDB" id="274691at2759"/>
<dbReference type="InterPro" id="IPR011013">
    <property type="entry name" value="Gal_mutarotase_sf_dom"/>
</dbReference>
<dbReference type="EMBL" id="ACYE01000086">
    <property type="protein sequence ID" value="EFE43537.1"/>
    <property type="molecule type" value="Genomic_DNA"/>
</dbReference>
<proteinExistence type="inferred from homology"/>
<dbReference type="GO" id="GO:0004034">
    <property type="term" value="F:aldose 1-epimerase activity"/>
    <property type="evidence" value="ECO:0007669"/>
    <property type="project" value="TreeGrafter"/>
</dbReference>
<dbReference type="HOGENOM" id="CLU_031753_0_0_1"/>
<feature type="signal peptide" evidence="4">
    <location>
        <begin position="1"/>
        <end position="24"/>
    </location>
</feature>
<protein>
    <submittedName>
        <fullName evidence="5">Aldose 1-epimerase family protein, putative</fullName>
    </submittedName>
</protein>
<dbReference type="KEGG" id="tve:TRV_01706"/>
<dbReference type="FunFam" id="2.70.98.10:FF:000014">
    <property type="entry name" value="Aldose 1-epimerase, putative"/>
    <property type="match status" value="1"/>
</dbReference>
<sequence length="480" mass="52702">MCGVLRQLMLLPLAFLSITPSCSAWNFHHQLNGTTPSNGTPMNGSSSCPLANGASSNPLQVYTIAANNITASFIPYGARLISLMVPDREGKMQDVIVGYDDPQDYVKDTLTNHTYFGCIVGRYANRIRNGTFVLDGTTYNTPKNELNKTQTLHGGSVGYDQRNWTVTALSDNSITFTLFDSGYEHFPGDVINHVTFSVNSSYGLKRPNPQAEFTARTISLSLTKKTPIMLSPHIYWNLNAFKNETVLEDTLLQLPLSRRYVEVDSRLIPTGNIGNVSSSLNGTLDFTKGKLIGKDIKSADGICGANCTGYDNCFIIDRPNNASDWTSSPQTMVPAVNMSSVTTGINMLVTTNQQAIQIYSCNGQNGTIPVKSSQVARNKASGDGNGTVVDKIEQYGCLVIETEGWIDGINNPDWGQDPFQIYSPESGPAINWATKGLLQYWCRLIEAIKATRAVTKEGKVVPHKNNICKLFLVFCIKYYF</sequence>
<comment type="caution">
    <text evidence="5">The sequence shown here is derived from an EMBL/GenBank/DDBJ whole genome shotgun (WGS) entry which is preliminary data.</text>
</comment>
<keyword evidence="6" id="KW-1185">Reference proteome</keyword>
<evidence type="ECO:0000256" key="1">
    <source>
        <dbReference type="ARBA" id="ARBA00006206"/>
    </source>
</evidence>
<evidence type="ECO:0000256" key="3">
    <source>
        <dbReference type="ARBA" id="ARBA00023277"/>
    </source>
</evidence>
<dbReference type="AlphaFoldDB" id="D4D3P6"/>
<evidence type="ECO:0000256" key="4">
    <source>
        <dbReference type="SAM" id="SignalP"/>
    </source>
</evidence>
<dbReference type="GO" id="GO:0030246">
    <property type="term" value="F:carbohydrate binding"/>
    <property type="evidence" value="ECO:0007669"/>
    <property type="project" value="InterPro"/>
</dbReference>